<dbReference type="Pfam" id="PF07963">
    <property type="entry name" value="N_methyl"/>
    <property type="match status" value="1"/>
</dbReference>
<dbReference type="SUPFAM" id="SSF54523">
    <property type="entry name" value="Pili subunits"/>
    <property type="match status" value="1"/>
</dbReference>
<sequence length="206" mass="22145">MKSLRNSKGFTLVELAIVLVIIGIIIGAVLKGQELINNAKIKRAYNQYREILAAVYTYYDKYNYYPGDDPNAKGRWPSVTNGDGNGLIAVGIGSTAPNFACTGTGTEQCDLWAELRLANILTGSGFSNPRHAYGGAIAVSYYTMPAVAGGTPLLAHWIHFQNVPYDVCQAIDRTYDDGNAGAGSIRGTADYMAATSGVFQLSFKLD</sequence>
<dbReference type="AlphaFoldDB" id="A0AAU8H224"/>
<evidence type="ECO:0000256" key="1">
    <source>
        <dbReference type="SAM" id="Phobius"/>
    </source>
</evidence>
<evidence type="ECO:0000313" key="2">
    <source>
        <dbReference type="EMBL" id="XCH48367.1"/>
    </source>
</evidence>
<dbReference type="RefSeq" id="WP_353686014.1">
    <property type="nucleotide sequence ID" value="NZ_CP144374.1"/>
</dbReference>
<dbReference type="KEGG" id="tob:V4D31_08490"/>
<organism evidence="2">
    <name type="scientific">Thermodesulfovibrio obliviosus</name>
    <dbReference type="NCBI Taxonomy" id="3118332"/>
    <lineage>
        <taxon>Bacteria</taxon>
        <taxon>Pseudomonadati</taxon>
        <taxon>Nitrospirota</taxon>
        <taxon>Thermodesulfovibrionia</taxon>
        <taxon>Thermodesulfovibrionales</taxon>
        <taxon>Thermodesulfovibrionaceae</taxon>
        <taxon>Thermodesulfovibrio</taxon>
    </lineage>
</organism>
<dbReference type="NCBIfam" id="TIGR02532">
    <property type="entry name" value="IV_pilin_GFxxxE"/>
    <property type="match status" value="1"/>
</dbReference>
<gene>
    <name evidence="2" type="ORF">V4D31_08490</name>
</gene>
<feature type="transmembrane region" description="Helical" evidence="1">
    <location>
        <begin position="12"/>
        <end position="30"/>
    </location>
</feature>
<name>A0AAU8H224_9BACT</name>
<protein>
    <submittedName>
        <fullName evidence="2">Prepilin-type N-terminal cleavage/methylation domain-containing protein</fullName>
    </submittedName>
</protein>
<accession>A0AAU8H224</accession>
<dbReference type="Gene3D" id="3.30.700.10">
    <property type="entry name" value="Glycoprotein, Type 4 Pilin"/>
    <property type="match status" value="1"/>
</dbReference>
<reference evidence="2" key="1">
    <citation type="submission" date="2024-01" db="EMBL/GenBank/DDBJ databases">
        <title>The first autotrophic representatives of the genus Thermodesulfovibrio.</title>
        <authorList>
            <person name="Maltseva A.I."/>
            <person name="Elcheninov A.G."/>
            <person name="Kublanov I.V."/>
            <person name="Lebedinsky A.V."/>
            <person name="Frolov E.N."/>
        </authorList>
    </citation>
    <scope>NUCLEOTIDE SEQUENCE</scope>
    <source>
        <strain evidence="2">3462-1</strain>
    </source>
</reference>
<dbReference type="EMBL" id="CP144374">
    <property type="protein sequence ID" value="XCH48367.1"/>
    <property type="molecule type" value="Genomic_DNA"/>
</dbReference>
<keyword evidence="1" id="KW-0812">Transmembrane</keyword>
<dbReference type="InterPro" id="IPR012902">
    <property type="entry name" value="N_methyl_site"/>
</dbReference>
<dbReference type="PROSITE" id="PS00409">
    <property type="entry name" value="PROKAR_NTER_METHYL"/>
    <property type="match status" value="1"/>
</dbReference>
<dbReference type="InterPro" id="IPR045584">
    <property type="entry name" value="Pilin-like"/>
</dbReference>
<keyword evidence="1" id="KW-0472">Membrane</keyword>
<proteinExistence type="predicted"/>
<keyword evidence="1" id="KW-1133">Transmembrane helix</keyword>